<evidence type="ECO:0000313" key="1">
    <source>
        <dbReference type="EMBL" id="KAI4302767.1"/>
    </source>
</evidence>
<sequence>MFGCIACYFSESAGSSLASRLRSRSVFRFAGPDIVKFLRGLLTNDVRGFSPPPVEKPSPSSAVAQNTPAVITSPVYAALLTPQGRFLFDLFLYERPQGFERLDQSGSGPGPGPEDEEIEVFADVDSRFLEEIVQTFKRFRLRSKVDIESVAEEFSCWQRYGSNVSQNPSLLEEPEAASVRWGAGTDQSAMLASQTINGWQWLRDPRLDCLEFRGIFPAGTSPPLVEVDKETDEENYLWWRIEKGVAEGSSEIPKGQELIARTHHRGVIRKRLLPLKFLNDQGRDAEHGVPPGSDVVDATSGKKIGTVSVALGCCGLGLLRLEEAQSRSALLTISGQEGVKVEGRKPDWWPQGWQVQEAGESRAVA</sequence>
<keyword evidence="2" id="KW-1185">Reference proteome</keyword>
<comment type="caution">
    <text evidence="1">The sequence shown here is derived from an EMBL/GenBank/DDBJ whole genome shotgun (WGS) entry which is preliminary data.</text>
</comment>
<accession>A0ACB9L084</accession>
<dbReference type="Proteomes" id="UP001057402">
    <property type="component" value="Chromosome 12"/>
</dbReference>
<organism evidence="1 2">
    <name type="scientific">Melastoma candidum</name>
    <dbReference type="NCBI Taxonomy" id="119954"/>
    <lineage>
        <taxon>Eukaryota</taxon>
        <taxon>Viridiplantae</taxon>
        <taxon>Streptophyta</taxon>
        <taxon>Embryophyta</taxon>
        <taxon>Tracheophyta</taxon>
        <taxon>Spermatophyta</taxon>
        <taxon>Magnoliopsida</taxon>
        <taxon>eudicotyledons</taxon>
        <taxon>Gunneridae</taxon>
        <taxon>Pentapetalae</taxon>
        <taxon>rosids</taxon>
        <taxon>malvids</taxon>
        <taxon>Myrtales</taxon>
        <taxon>Melastomataceae</taxon>
        <taxon>Melastomatoideae</taxon>
        <taxon>Melastomateae</taxon>
        <taxon>Melastoma</taxon>
    </lineage>
</organism>
<gene>
    <name evidence="1" type="ORF">MLD38_038476</name>
</gene>
<name>A0ACB9L084_9MYRT</name>
<reference evidence="2" key="1">
    <citation type="journal article" date="2023" name="Front. Plant Sci.">
        <title>Chromosomal-level genome assembly of Melastoma candidum provides insights into trichome evolution.</title>
        <authorList>
            <person name="Zhong Y."/>
            <person name="Wu W."/>
            <person name="Sun C."/>
            <person name="Zou P."/>
            <person name="Liu Y."/>
            <person name="Dai S."/>
            <person name="Zhou R."/>
        </authorList>
    </citation>
    <scope>NUCLEOTIDE SEQUENCE [LARGE SCALE GENOMIC DNA]</scope>
</reference>
<evidence type="ECO:0000313" key="2">
    <source>
        <dbReference type="Proteomes" id="UP001057402"/>
    </source>
</evidence>
<proteinExistence type="predicted"/>
<protein>
    <submittedName>
        <fullName evidence="1">Uncharacterized protein</fullName>
    </submittedName>
</protein>
<dbReference type="EMBL" id="CM042891">
    <property type="protein sequence ID" value="KAI4302767.1"/>
    <property type="molecule type" value="Genomic_DNA"/>
</dbReference>